<dbReference type="AlphaFoldDB" id="A0A378ZXF2"/>
<evidence type="ECO:0000313" key="4">
    <source>
        <dbReference type="Proteomes" id="UP000255000"/>
    </source>
</evidence>
<feature type="transmembrane region" description="Helical" evidence="2">
    <location>
        <begin position="12"/>
        <end position="30"/>
    </location>
</feature>
<gene>
    <name evidence="3" type="ORF">NCTC13350_02850</name>
</gene>
<organism evidence="3 4">
    <name type="scientific">Pannonibacter phragmitetus</name>
    <dbReference type="NCBI Taxonomy" id="121719"/>
    <lineage>
        <taxon>Bacteria</taxon>
        <taxon>Pseudomonadati</taxon>
        <taxon>Pseudomonadota</taxon>
        <taxon>Alphaproteobacteria</taxon>
        <taxon>Hyphomicrobiales</taxon>
        <taxon>Stappiaceae</taxon>
        <taxon>Pannonibacter</taxon>
    </lineage>
</organism>
<feature type="coiled-coil region" evidence="1">
    <location>
        <begin position="164"/>
        <end position="237"/>
    </location>
</feature>
<reference evidence="3 4" key="1">
    <citation type="submission" date="2018-06" db="EMBL/GenBank/DDBJ databases">
        <authorList>
            <consortium name="Pathogen Informatics"/>
            <person name="Doyle S."/>
        </authorList>
    </citation>
    <scope>NUCLEOTIDE SEQUENCE [LARGE SCALE GENOMIC DNA]</scope>
    <source>
        <strain evidence="3 4">NCTC13350</strain>
    </source>
</reference>
<dbReference type="RefSeq" id="WP_147290436.1">
    <property type="nucleotide sequence ID" value="NZ_UGSK01000001.1"/>
</dbReference>
<dbReference type="Proteomes" id="UP000255000">
    <property type="component" value="Unassembled WGS sequence"/>
</dbReference>
<name>A0A378ZXF2_9HYPH</name>
<evidence type="ECO:0000256" key="2">
    <source>
        <dbReference type="SAM" id="Phobius"/>
    </source>
</evidence>
<accession>A0A378ZXF2</accession>
<sequence>MKDSDNNSHFAIAYCVAMTAGLALVLLIHSEAGPKLIECVRQWETLITGIIAVAAAIWAANKAYSGVQEQIQANYDVSLIPHINDCKKEISKFEAISLKIMLFREWNQNLIRIQRKSSSEFTTDIPQINYFINNQYAEEAYRPDPDILDFYAATISYSKAAATISKAAKTIRETNKARADLENALNSKSENSLLTNDLMISIGSGASSIEASLSASEEEIDSEKEEITRQLNELMSKTSKKESP</sequence>
<keyword evidence="2" id="KW-1133">Transmembrane helix</keyword>
<keyword evidence="2" id="KW-0812">Transmembrane</keyword>
<dbReference type="EMBL" id="UGSK01000001">
    <property type="protein sequence ID" value="SUB01902.1"/>
    <property type="molecule type" value="Genomic_DNA"/>
</dbReference>
<evidence type="ECO:0000313" key="3">
    <source>
        <dbReference type="EMBL" id="SUB01902.1"/>
    </source>
</evidence>
<proteinExistence type="predicted"/>
<keyword evidence="2" id="KW-0472">Membrane</keyword>
<evidence type="ECO:0000256" key="1">
    <source>
        <dbReference type="SAM" id="Coils"/>
    </source>
</evidence>
<feature type="transmembrane region" description="Helical" evidence="2">
    <location>
        <begin position="42"/>
        <end position="60"/>
    </location>
</feature>
<keyword evidence="1" id="KW-0175">Coiled coil</keyword>
<protein>
    <submittedName>
        <fullName evidence="3">Uncharacterized protein</fullName>
    </submittedName>
</protein>